<evidence type="ECO:0000259" key="5">
    <source>
        <dbReference type="PROSITE" id="PS50887"/>
    </source>
</evidence>
<dbReference type="Pfam" id="PF00990">
    <property type="entry name" value="GGDEF"/>
    <property type="match status" value="1"/>
</dbReference>
<organism evidence="6 7">
    <name type="scientific">Stenotrophomonas maltophilia</name>
    <name type="common">Pseudomonas maltophilia</name>
    <name type="synonym">Xanthomonas maltophilia</name>
    <dbReference type="NCBI Taxonomy" id="40324"/>
    <lineage>
        <taxon>Bacteria</taxon>
        <taxon>Pseudomonadati</taxon>
        <taxon>Pseudomonadota</taxon>
        <taxon>Gammaproteobacteria</taxon>
        <taxon>Lysobacterales</taxon>
        <taxon>Lysobacteraceae</taxon>
        <taxon>Stenotrophomonas</taxon>
        <taxon>Stenotrophomonas maltophilia group</taxon>
    </lineage>
</organism>
<dbReference type="Gene3D" id="3.30.70.270">
    <property type="match status" value="1"/>
</dbReference>
<sequence>MIKPSKPDNEAQRLLALQRYQILDTPRERSFDDLVTIATALCGTRMGAVTLVDQDRQWFKARQLLEATQTHRDVSFCGHAILQPDQVMVVEDARADPRFVDNPIVVDEPHIRFYAGAPLLSSDGLPLGTLCVFDAAPGQLSGGQRDALAALSRQVSLVMELRRYAHEIQQHMTDRAWYEQRLAEYNELLEQQNADLAEQSRTDPLTGLPNRRAMSAALEAAVVDADGQPRATAVALLDIDHFKTVNDLYGHATGDHVLAELARLLRAHFAGHGLAARYGGEEFVVLMPDTPLATAELQCDFLRMAVADLPLGLPLTISIGVAAHRHGDAIEQTLARADAALYRAKGEGRNRVIRAD</sequence>
<comment type="caution">
    <text evidence="6">The sequence shown here is derived from an EMBL/GenBank/DDBJ whole genome shotgun (WGS) entry which is preliminary data.</text>
</comment>
<dbReference type="FunFam" id="3.30.70.270:FF:000001">
    <property type="entry name" value="Diguanylate cyclase domain protein"/>
    <property type="match status" value="1"/>
</dbReference>
<dbReference type="InterPro" id="IPR029787">
    <property type="entry name" value="Nucleotide_cyclase"/>
</dbReference>
<dbReference type="EC" id="2.7.7.65" evidence="2"/>
<keyword evidence="4" id="KW-0175">Coiled coil</keyword>
<dbReference type="SUPFAM" id="SSF55781">
    <property type="entry name" value="GAF domain-like"/>
    <property type="match status" value="1"/>
</dbReference>
<gene>
    <name evidence="6" type="ORF">CEE60_18100</name>
</gene>
<dbReference type="Pfam" id="PF01590">
    <property type="entry name" value="GAF"/>
    <property type="match status" value="1"/>
</dbReference>
<dbReference type="EMBL" id="NIVS01000055">
    <property type="protein sequence ID" value="OWQ49902.1"/>
    <property type="molecule type" value="Genomic_DNA"/>
</dbReference>
<dbReference type="InterPro" id="IPR050469">
    <property type="entry name" value="Diguanylate_Cyclase"/>
</dbReference>
<accession>A0A246HI09</accession>
<evidence type="ECO:0000313" key="6">
    <source>
        <dbReference type="EMBL" id="OWQ49902.1"/>
    </source>
</evidence>
<comment type="cofactor">
    <cofactor evidence="1">
        <name>Mg(2+)</name>
        <dbReference type="ChEBI" id="CHEBI:18420"/>
    </cofactor>
</comment>
<evidence type="ECO:0000313" key="7">
    <source>
        <dbReference type="Proteomes" id="UP000198157"/>
    </source>
</evidence>
<reference evidence="6 7" key="1">
    <citation type="submission" date="2017-06" db="EMBL/GenBank/DDBJ databases">
        <authorList>
            <person name="Kim H.J."/>
            <person name="Triplett B.A."/>
        </authorList>
    </citation>
    <scope>NUCLEOTIDE SEQUENCE [LARGE SCALE GENOMIC DNA]</scope>
    <source>
        <strain evidence="6 7">13146</strain>
    </source>
</reference>
<dbReference type="GO" id="GO:0005886">
    <property type="term" value="C:plasma membrane"/>
    <property type="evidence" value="ECO:0007669"/>
    <property type="project" value="TreeGrafter"/>
</dbReference>
<dbReference type="SMART" id="SM00065">
    <property type="entry name" value="GAF"/>
    <property type="match status" value="1"/>
</dbReference>
<dbReference type="InterPro" id="IPR000160">
    <property type="entry name" value="GGDEF_dom"/>
</dbReference>
<comment type="catalytic activity">
    <reaction evidence="3">
        <text>2 GTP = 3',3'-c-di-GMP + 2 diphosphate</text>
        <dbReference type="Rhea" id="RHEA:24898"/>
        <dbReference type="ChEBI" id="CHEBI:33019"/>
        <dbReference type="ChEBI" id="CHEBI:37565"/>
        <dbReference type="ChEBI" id="CHEBI:58805"/>
        <dbReference type="EC" id="2.7.7.65"/>
    </reaction>
</comment>
<feature type="domain" description="GGDEF" evidence="5">
    <location>
        <begin position="230"/>
        <end position="356"/>
    </location>
</feature>
<dbReference type="PANTHER" id="PTHR45138:SF9">
    <property type="entry name" value="DIGUANYLATE CYCLASE DGCM-RELATED"/>
    <property type="match status" value="1"/>
</dbReference>
<dbReference type="CDD" id="cd01949">
    <property type="entry name" value="GGDEF"/>
    <property type="match status" value="1"/>
</dbReference>
<evidence type="ECO:0000256" key="3">
    <source>
        <dbReference type="ARBA" id="ARBA00034247"/>
    </source>
</evidence>
<dbReference type="GO" id="GO:0043709">
    <property type="term" value="P:cell adhesion involved in single-species biofilm formation"/>
    <property type="evidence" value="ECO:0007669"/>
    <property type="project" value="TreeGrafter"/>
</dbReference>
<dbReference type="Gene3D" id="3.30.450.40">
    <property type="match status" value="1"/>
</dbReference>
<dbReference type="Proteomes" id="UP000198157">
    <property type="component" value="Unassembled WGS sequence"/>
</dbReference>
<dbReference type="GO" id="GO:1902201">
    <property type="term" value="P:negative regulation of bacterial-type flagellum-dependent cell motility"/>
    <property type="evidence" value="ECO:0007669"/>
    <property type="project" value="TreeGrafter"/>
</dbReference>
<dbReference type="OrthoDB" id="9803824at2"/>
<dbReference type="InterPro" id="IPR003018">
    <property type="entry name" value="GAF"/>
</dbReference>
<evidence type="ECO:0000256" key="2">
    <source>
        <dbReference type="ARBA" id="ARBA00012528"/>
    </source>
</evidence>
<evidence type="ECO:0000256" key="4">
    <source>
        <dbReference type="SAM" id="Coils"/>
    </source>
</evidence>
<dbReference type="PROSITE" id="PS50887">
    <property type="entry name" value="GGDEF"/>
    <property type="match status" value="1"/>
</dbReference>
<proteinExistence type="predicted"/>
<protein>
    <recommendedName>
        <fullName evidence="2">diguanylate cyclase</fullName>
        <ecNumber evidence="2">2.7.7.65</ecNumber>
    </recommendedName>
</protein>
<feature type="coiled-coil region" evidence="4">
    <location>
        <begin position="175"/>
        <end position="202"/>
    </location>
</feature>
<dbReference type="PANTHER" id="PTHR45138">
    <property type="entry name" value="REGULATORY COMPONENTS OF SENSORY TRANSDUCTION SYSTEM"/>
    <property type="match status" value="1"/>
</dbReference>
<dbReference type="AlphaFoldDB" id="A0A246HI09"/>
<dbReference type="SUPFAM" id="SSF55073">
    <property type="entry name" value="Nucleotide cyclase"/>
    <property type="match status" value="1"/>
</dbReference>
<evidence type="ECO:0000256" key="1">
    <source>
        <dbReference type="ARBA" id="ARBA00001946"/>
    </source>
</evidence>
<dbReference type="NCBIfam" id="TIGR00254">
    <property type="entry name" value="GGDEF"/>
    <property type="match status" value="1"/>
</dbReference>
<dbReference type="InterPro" id="IPR043128">
    <property type="entry name" value="Rev_trsase/Diguanyl_cyclase"/>
</dbReference>
<dbReference type="GO" id="GO:0052621">
    <property type="term" value="F:diguanylate cyclase activity"/>
    <property type="evidence" value="ECO:0007669"/>
    <property type="project" value="UniProtKB-EC"/>
</dbReference>
<name>A0A246HI09_STEMA</name>
<dbReference type="SMART" id="SM00267">
    <property type="entry name" value="GGDEF"/>
    <property type="match status" value="1"/>
</dbReference>
<dbReference type="InterPro" id="IPR029016">
    <property type="entry name" value="GAF-like_dom_sf"/>
</dbReference>